<dbReference type="OrthoDB" id="4567at2759"/>
<comment type="cofactor">
    <cofactor evidence="2">
        <name>Mg(2+)</name>
        <dbReference type="ChEBI" id="CHEBI:18420"/>
    </cofactor>
</comment>
<dbReference type="GO" id="GO:0003713">
    <property type="term" value="F:transcription coactivator activity"/>
    <property type="evidence" value="ECO:0007669"/>
    <property type="project" value="TreeGrafter"/>
</dbReference>
<feature type="compositionally biased region" description="Low complexity" evidence="6">
    <location>
        <begin position="328"/>
        <end position="338"/>
    </location>
</feature>
<feature type="region of interest" description="Disordered" evidence="6">
    <location>
        <begin position="122"/>
        <end position="169"/>
    </location>
</feature>
<evidence type="ECO:0000256" key="5">
    <source>
        <dbReference type="ARBA" id="ARBA00022801"/>
    </source>
</evidence>
<dbReference type="Pfam" id="PF08235">
    <property type="entry name" value="LNS2"/>
    <property type="match status" value="1"/>
</dbReference>
<feature type="compositionally biased region" description="Polar residues" evidence="6">
    <location>
        <begin position="125"/>
        <end position="141"/>
    </location>
</feature>
<feature type="domain" description="LNS2/PITP" evidence="7">
    <location>
        <begin position="657"/>
        <end position="811"/>
    </location>
</feature>
<dbReference type="EMBL" id="CACRXK020005257">
    <property type="protein sequence ID" value="CAB4005643.1"/>
    <property type="molecule type" value="Genomic_DNA"/>
</dbReference>
<dbReference type="GO" id="GO:0032869">
    <property type="term" value="P:cellular response to insulin stimulus"/>
    <property type="evidence" value="ECO:0007669"/>
    <property type="project" value="TreeGrafter"/>
</dbReference>
<dbReference type="EMBL" id="CACRXK020005257">
    <property type="protein sequence ID" value="CAB4005642.1"/>
    <property type="molecule type" value="Genomic_DNA"/>
</dbReference>
<evidence type="ECO:0000313" key="8">
    <source>
        <dbReference type="EMBL" id="CAB4005642.1"/>
    </source>
</evidence>
<dbReference type="EMBL" id="CACRXK020005257">
    <property type="protein sequence ID" value="CAB4005641.1"/>
    <property type="molecule type" value="Genomic_DNA"/>
</dbReference>
<reference evidence="8" key="1">
    <citation type="submission" date="2020-04" db="EMBL/GenBank/DDBJ databases">
        <authorList>
            <person name="Alioto T."/>
            <person name="Alioto T."/>
            <person name="Gomez Garrido J."/>
        </authorList>
    </citation>
    <scope>NUCLEOTIDE SEQUENCE</scope>
    <source>
        <strain evidence="8">A484AB</strain>
    </source>
</reference>
<dbReference type="GO" id="GO:0009062">
    <property type="term" value="P:fatty acid catabolic process"/>
    <property type="evidence" value="ECO:0007669"/>
    <property type="project" value="TreeGrafter"/>
</dbReference>
<feature type="compositionally biased region" description="Basic and acidic residues" evidence="6">
    <location>
        <begin position="265"/>
        <end position="280"/>
    </location>
</feature>
<dbReference type="SUPFAM" id="SSF56784">
    <property type="entry name" value="HAD-like"/>
    <property type="match status" value="1"/>
</dbReference>
<dbReference type="InterPro" id="IPR007651">
    <property type="entry name" value="Lipin_N"/>
</dbReference>
<dbReference type="GO" id="GO:0008195">
    <property type="term" value="F:phosphatidate phosphatase activity"/>
    <property type="evidence" value="ECO:0007669"/>
    <property type="project" value="UniProtKB-EC"/>
</dbReference>
<evidence type="ECO:0000259" key="7">
    <source>
        <dbReference type="SMART" id="SM00775"/>
    </source>
</evidence>
<dbReference type="InterPro" id="IPR036412">
    <property type="entry name" value="HAD-like_sf"/>
</dbReference>
<keyword evidence="5" id="KW-0378">Hydrolase</keyword>
<comment type="similarity">
    <text evidence="3">Belongs to the lipin family.</text>
</comment>
<dbReference type="Pfam" id="PF16876">
    <property type="entry name" value="Lipin_mid"/>
    <property type="match status" value="1"/>
</dbReference>
<gene>
    <name evidence="8" type="ORF">PACLA_8A047306</name>
</gene>
<name>A0A7D9ED62_PARCT</name>
<dbReference type="InterPro" id="IPR026058">
    <property type="entry name" value="LIPIN"/>
</dbReference>
<dbReference type="SMART" id="SM00775">
    <property type="entry name" value="LNS2"/>
    <property type="match status" value="1"/>
</dbReference>
<dbReference type="Pfam" id="PF04571">
    <property type="entry name" value="Lipin_N"/>
    <property type="match status" value="1"/>
</dbReference>
<dbReference type="InterPro" id="IPR013209">
    <property type="entry name" value="LNS2"/>
</dbReference>
<organism evidence="8 9">
    <name type="scientific">Paramuricea clavata</name>
    <name type="common">Red gorgonian</name>
    <name type="synonym">Violescent sea-whip</name>
    <dbReference type="NCBI Taxonomy" id="317549"/>
    <lineage>
        <taxon>Eukaryota</taxon>
        <taxon>Metazoa</taxon>
        <taxon>Cnidaria</taxon>
        <taxon>Anthozoa</taxon>
        <taxon>Octocorallia</taxon>
        <taxon>Malacalcyonacea</taxon>
        <taxon>Plexauridae</taxon>
        <taxon>Paramuricea</taxon>
    </lineage>
</organism>
<dbReference type="PANTHER" id="PTHR12181:SF12">
    <property type="entry name" value="PHOSPHATIDATE PHOSPHATASE"/>
    <property type="match status" value="1"/>
</dbReference>
<dbReference type="GO" id="GO:0045944">
    <property type="term" value="P:positive regulation of transcription by RNA polymerase II"/>
    <property type="evidence" value="ECO:0007669"/>
    <property type="project" value="TreeGrafter"/>
</dbReference>
<feature type="region of interest" description="Disordered" evidence="6">
    <location>
        <begin position="183"/>
        <end position="235"/>
    </location>
</feature>
<dbReference type="InterPro" id="IPR031703">
    <property type="entry name" value="Lipin_mid"/>
</dbReference>
<evidence type="ECO:0000256" key="2">
    <source>
        <dbReference type="ARBA" id="ARBA00001946"/>
    </source>
</evidence>
<evidence type="ECO:0000313" key="9">
    <source>
        <dbReference type="Proteomes" id="UP001152795"/>
    </source>
</evidence>
<feature type="region of interest" description="Disordered" evidence="6">
    <location>
        <begin position="407"/>
        <end position="432"/>
    </location>
</feature>
<evidence type="ECO:0000256" key="3">
    <source>
        <dbReference type="ARBA" id="ARBA00005476"/>
    </source>
</evidence>
<evidence type="ECO:0000256" key="1">
    <source>
        <dbReference type="ARBA" id="ARBA00001180"/>
    </source>
</evidence>
<sequence length="878" mass="98625">MNYFGRLVDGIKGYYSEINSATLTGAIDIIVVRQADGSFVGSPFHVRFGKIGVLRSREKVVDISINDEPVDLHMKLGEGGEAFFVEPCESEDVPHYLCTSPIPDAESLMSRGIAKLKSEIKENEQNSFDSDTQESFPNKASGSKHLNLDSDNDNESIGESDTKSNDDMDQASFVKRSANIFVPGKRSNHTSHHTLNEFYPFSDLDSPINTPEQQSPSNTQPPSPQRYSSDTEVNYQSEQGNLKNVGTNHATWNWGRLPQGLEGNTTERKPISELKKEAKKSWIKSSNKTSKPKPDIGEGMLLEDLLSVDEEVANLYLQQTTRSNEPPSTSSKKNTNNKNDVRTTRSESHLSKVEKSNSKITDENIKTNIDSIKSDSELSNSYERSSEFDNRENVVVRNDIIDGIKSDSEINRSDGESGLGSSVSVSPDESKLDENDQYTDIAISLCGDIRRGKVSLERFMESSVSFEDFAKEPTQILSNPKLVVRIDDRYYNWSVAMPMLISFMVYQRPLPKISVDALMKEHMPKKSKRRGYSSWFSSWRSPPPEHNESTDEDIQEAERKQWVNENLDETDNLPREETPEPLQEIPESNAEIELVMTSSETTTIETYKKVLELSSEQLASLNLKDGANEVTFSVTTKYQGTASCSASIFLYDYNDKIIISDIDGTITKSDVLGQILPASFWAQSGVAKLFSSIQKNGYKFMYLSARPIGQAELTRQHLRNVVQENLGLPDGPLFLSPSSLIKAFHREVIEKKPEDFKIPCLRNIRKLFPSKNDPFFAGFGNRTNDVLSYRAVGITVQRIFTINHKGEVTNEFTNAFQSSYTEMQDFVDQMFPPYLGTTSLVASDEFSTFTFWRMPLTIVNDDEPLEQTPSALVAKATT</sequence>
<comment type="catalytic activity">
    <reaction evidence="1">
        <text>a 1,2-diacyl-sn-glycero-3-phosphate + H2O = a 1,2-diacyl-sn-glycerol + phosphate</text>
        <dbReference type="Rhea" id="RHEA:27429"/>
        <dbReference type="ChEBI" id="CHEBI:15377"/>
        <dbReference type="ChEBI" id="CHEBI:17815"/>
        <dbReference type="ChEBI" id="CHEBI:43474"/>
        <dbReference type="ChEBI" id="CHEBI:58608"/>
        <dbReference type="EC" id="3.1.3.4"/>
    </reaction>
    <physiologicalReaction direction="left-to-right" evidence="1">
        <dbReference type="Rhea" id="RHEA:27430"/>
    </physiologicalReaction>
</comment>
<keyword evidence="9" id="KW-1185">Reference proteome</keyword>
<dbReference type="PANTHER" id="PTHR12181">
    <property type="entry name" value="LIPIN"/>
    <property type="match status" value="1"/>
</dbReference>
<proteinExistence type="inferred from homology"/>
<accession>A0A7D9ED62</accession>
<protein>
    <recommendedName>
        <fullName evidence="4">phosphatidate phosphatase</fullName>
        <ecNumber evidence="4">3.1.3.4</ecNumber>
    </recommendedName>
</protein>
<feature type="compositionally biased region" description="Polar residues" evidence="6">
    <location>
        <begin position="226"/>
        <end position="235"/>
    </location>
</feature>
<dbReference type="EC" id="3.1.3.4" evidence="4"/>
<dbReference type="AlphaFoldDB" id="A0A7D9ED62"/>
<feature type="region of interest" description="Disordered" evidence="6">
    <location>
        <begin position="247"/>
        <end position="297"/>
    </location>
</feature>
<dbReference type="GO" id="GO:0005634">
    <property type="term" value="C:nucleus"/>
    <property type="evidence" value="ECO:0007669"/>
    <property type="project" value="TreeGrafter"/>
</dbReference>
<dbReference type="Proteomes" id="UP001152795">
    <property type="component" value="Unassembled WGS sequence"/>
</dbReference>
<feature type="region of interest" description="Disordered" evidence="6">
    <location>
        <begin position="319"/>
        <end position="362"/>
    </location>
</feature>
<feature type="region of interest" description="Disordered" evidence="6">
    <location>
        <begin position="533"/>
        <end position="557"/>
    </location>
</feature>
<dbReference type="InterPro" id="IPR031315">
    <property type="entry name" value="LNS2/PITP"/>
</dbReference>
<feature type="compositionally biased region" description="Basic and acidic residues" evidence="6">
    <location>
        <begin position="339"/>
        <end position="362"/>
    </location>
</feature>
<evidence type="ECO:0000256" key="6">
    <source>
        <dbReference type="SAM" id="MobiDB-lite"/>
    </source>
</evidence>
<evidence type="ECO:0000256" key="4">
    <source>
        <dbReference type="ARBA" id="ARBA00012638"/>
    </source>
</evidence>
<comment type="caution">
    <text evidence="8">The sequence shown here is derived from an EMBL/GenBank/DDBJ whole genome shotgun (WGS) entry which is preliminary data.</text>
</comment>
<dbReference type="GO" id="GO:0019432">
    <property type="term" value="P:triglyceride biosynthetic process"/>
    <property type="evidence" value="ECO:0007669"/>
    <property type="project" value="TreeGrafter"/>
</dbReference>